<evidence type="ECO:0000259" key="2">
    <source>
        <dbReference type="Pfam" id="PF20432"/>
    </source>
</evidence>
<reference evidence="3 4" key="1">
    <citation type="submission" date="2014-07" db="EMBL/GenBank/DDBJ databases">
        <title>Draft Genome Sequences of Environmental Pseudomonas syringae strains.</title>
        <authorList>
            <person name="Baltrus D.A."/>
            <person name="Berge O."/>
            <person name="Morris C."/>
        </authorList>
    </citation>
    <scope>NUCLEOTIDE SEQUENCE [LARGE SCALE GENOMIC DNA]</scope>
    <source>
        <strain evidence="3 4">CEB003</strain>
    </source>
</reference>
<evidence type="ECO:0000259" key="1">
    <source>
        <dbReference type="Pfam" id="PF09722"/>
    </source>
</evidence>
<dbReference type="InterPro" id="IPR046847">
    <property type="entry name" value="Xre-like_HTH"/>
</dbReference>
<feature type="domain" description="Antitoxin Xre/MbcA/ParS-like toxin-binding" evidence="1">
    <location>
        <begin position="95"/>
        <end position="146"/>
    </location>
</feature>
<feature type="domain" description="Antitoxin Xre-like helix-turn-helix" evidence="2">
    <location>
        <begin position="31"/>
        <end position="90"/>
    </location>
</feature>
<evidence type="ECO:0000313" key="3">
    <source>
        <dbReference type="EMBL" id="KFE43913.1"/>
    </source>
</evidence>
<comment type="caution">
    <text evidence="3">The sequence shown here is derived from an EMBL/GenBank/DDBJ whole genome shotgun (WGS) entry which is preliminary data.</text>
</comment>
<proteinExistence type="predicted"/>
<dbReference type="EMBL" id="JPQT01000183">
    <property type="protein sequence ID" value="KFE43913.1"/>
    <property type="molecule type" value="Genomic_DNA"/>
</dbReference>
<accession>A0A085UL50</accession>
<dbReference type="PATRIC" id="fig|317.174.peg.6362"/>
<dbReference type="NCBIfam" id="TIGR02293">
    <property type="entry name" value="TAS_TIGR02293"/>
    <property type="match status" value="1"/>
</dbReference>
<dbReference type="Proteomes" id="UP000028643">
    <property type="component" value="Unassembled WGS sequence"/>
</dbReference>
<sequence length="149" mass="16666">MSIAIRNYQPAPDQASGFWQQLGVPPRGTQLYAALRKGLPYEVFERLAQYTDLNRSTLAIHLGIAPATLQRRLKVRQFNAEESDRLFRLAAVYKAALDLFEGDTNATRRWLVEPVRGLGNHRPLEMLATSAEAQAVLDLIGRLEHGVVA</sequence>
<evidence type="ECO:0000313" key="4">
    <source>
        <dbReference type="Proteomes" id="UP000028643"/>
    </source>
</evidence>
<dbReference type="RefSeq" id="WP_047579984.1">
    <property type="nucleotide sequence ID" value="NZ_JPQT01000183.1"/>
</dbReference>
<dbReference type="InterPro" id="IPR024467">
    <property type="entry name" value="Xre/MbcA/ParS-like_toxin-bd"/>
</dbReference>
<dbReference type="Pfam" id="PF20432">
    <property type="entry name" value="Xre-like-HTH"/>
    <property type="match status" value="1"/>
</dbReference>
<protein>
    <submittedName>
        <fullName evidence="3">Antitoxin</fullName>
    </submittedName>
</protein>
<dbReference type="Pfam" id="PF09722">
    <property type="entry name" value="Xre_MbcA_ParS_C"/>
    <property type="match status" value="1"/>
</dbReference>
<gene>
    <name evidence="3" type="ORF">IV02_31185</name>
</gene>
<dbReference type="GO" id="GO:0003677">
    <property type="term" value="F:DNA binding"/>
    <property type="evidence" value="ECO:0007669"/>
    <property type="project" value="InterPro"/>
</dbReference>
<dbReference type="InterPro" id="IPR011979">
    <property type="entry name" value="Antitox_Xre"/>
</dbReference>
<name>A0A085UL50_PSESX</name>
<dbReference type="AlphaFoldDB" id="A0A085UL50"/>
<organism evidence="3 4">
    <name type="scientific">Pseudomonas syringae</name>
    <dbReference type="NCBI Taxonomy" id="317"/>
    <lineage>
        <taxon>Bacteria</taxon>
        <taxon>Pseudomonadati</taxon>
        <taxon>Pseudomonadota</taxon>
        <taxon>Gammaproteobacteria</taxon>
        <taxon>Pseudomonadales</taxon>
        <taxon>Pseudomonadaceae</taxon>
        <taxon>Pseudomonas</taxon>
    </lineage>
</organism>